<dbReference type="InterPro" id="IPR050373">
    <property type="entry name" value="Fibrinogen_C-term_domain"/>
</dbReference>
<dbReference type="NCBIfam" id="NF040941">
    <property type="entry name" value="GGGWT_bact"/>
    <property type="match status" value="1"/>
</dbReference>
<evidence type="ECO:0000313" key="4">
    <source>
        <dbReference type="Proteomes" id="UP000499080"/>
    </source>
</evidence>
<feature type="domain" description="Fibrinogen C-terminal" evidence="2">
    <location>
        <begin position="105"/>
        <end position="265"/>
    </location>
</feature>
<dbReference type="GO" id="GO:0005615">
    <property type="term" value="C:extracellular space"/>
    <property type="evidence" value="ECO:0007669"/>
    <property type="project" value="TreeGrafter"/>
</dbReference>
<dbReference type="InterPro" id="IPR036056">
    <property type="entry name" value="Fibrinogen-like_C"/>
</dbReference>
<dbReference type="InterPro" id="IPR002181">
    <property type="entry name" value="Fibrinogen_a/b/g_C_dom"/>
</dbReference>
<gene>
    <name evidence="3" type="primary">TL5A_94</name>
    <name evidence="3" type="ORF">AVEN_60373_1</name>
</gene>
<dbReference type="PANTHER" id="PTHR19143:SF458">
    <property type="entry name" value="FIBRINOGEN C-TERMINAL DOMAIN-CONTAINING PROTEIN-RELATED"/>
    <property type="match status" value="1"/>
</dbReference>
<keyword evidence="1" id="KW-0472">Membrane</keyword>
<dbReference type="OrthoDB" id="6145874at2759"/>
<dbReference type="CDD" id="cd00087">
    <property type="entry name" value="FReD"/>
    <property type="match status" value="1"/>
</dbReference>
<accession>A0A4Y2ML06</accession>
<evidence type="ECO:0000259" key="2">
    <source>
        <dbReference type="PROSITE" id="PS51406"/>
    </source>
</evidence>
<keyword evidence="1" id="KW-1133">Transmembrane helix</keyword>
<evidence type="ECO:0000313" key="3">
    <source>
        <dbReference type="EMBL" id="GBN26457.1"/>
    </source>
</evidence>
<feature type="transmembrane region" description="Helical" evidence="1">
    <location>
        <begin position="49"/>
        <end position="69"/>
    </location>
</feature>
<organism evidence="3 4">
    <name type="scientific">Araneus ventricosus</name>
    <name type="common">Orbweaver spider</name>
    <name type="synonym">Epeira ventricosa</name>
    <dbReference type="NCBI Taxonomy" id="182803"/>
    <lineage>
        <taxon>Eukaryota</taxon>
        <taxon>Metazoa</taxon>
        <taxon>Ecdysozoa</taxon>
        <taxon>Arthropoda</taxon>
        <taxon>Chelicerata</taxon>
        <taxon>Arachnida</taxon>
        <taxon>Araneae</taxon>
        <taxon>Araneomorphae</taxon>
        <taxon>Entelegynae</taxon>
        <taxon>Araneoidea</taxon>
        <taxon>Araneidae</taxon>
        <taxon>Araneus</taxon>
    </lineage>
</organism>
<keyword evidence="4" id="KW-1185">Reference proteome</keyword>
<dbReference type="Pfam" id="PF00147">
    <property type="entry name" value="Fibrinogen_C"/>
    <property type="match status" value="1"/>
</dbReference>
<name>A0A4Y2ML06_ARAVE</name>
<comment type="caution">
    <text evidence="3">The sequence shown here is derived from an EMBL/GenBank/DDBJ whole genome shotgun (WGS) entry which is preliminary data.</text>
</comment>
<dbReference type="InterPro" id="IPR014716">
    <property type="entry name" value="Fibrinogen_a/b/g_C_1"/>
</dbReference>
<dbReference type="SUPFAM" id="SSF56496">
    <property type="entry name" value="Fibrinogen C-terminal domain-like"/>
    <property type="match status" value="1"/>
</dbReference>
<proteinExistence type="predicted"/>
<dbReference type="Gene3D" id="3.90.215.10">
    <property type="entry name" value="Gamma Fibrinogen, chain A, domain 1"/>
    <property type="match status" value="1"/>
</dbReference>
<dbReference type="SMART" id="SM00186">
    <property type="entry name" value="FBG"/>
    <property type="match status" value="1"/>
</dbReference>
<evidence type="ECO:0000256" key="1">
    <source>
        <dbReference type="SAM" id="Phobius"/>
    </source>
</evidence>
<sequence>MCPTCSLNYTTGYTWKEVLTKGDMIDLWSVLAAEKSSLPPRRVTLATRFFFGFSLLFLQLEVFLTLGYVTSACDDSGRSVSYLDAAVDMISKAKLYFPVCPAISQNSLFRPMDCEELLRSGHNESGVYTIWPRSRIMDDKSLDVFCDMDTDGGGWTVIQRRGNFSRPTDYFFKDWSSYKVGFGDIEKDFWLGNDNIYVLTNQRLSSIRFDLQAVDGEKRHAHYDDFWIEDESNKYRLHIEGYSGDAGDSMTVESHNQVLTNQGPG</sequence>
<dbReference type="PROSITE" id="PS51406">
    <property type="entry name" value="FIBRINOGEN_C_2"/>
    <property type="match status" value="1"/>
</dbReference>
<dbReference type="PANTHER" id="PTHR19143">
    <property type="entry name" value="FIBRINOGEN/TENASCIN/ANGIOPOEITIN"/>
    <property type="match status" value="1"/>
</dbReference>
<dbReference type="EMBL" id="BGPR01007385">
    <property type="protein sequence ID" value="GBN26457.1"/>
    <property type="molecule type" value="Genomic_DNA"/>
</dbReference>
<reference evidence="3 4" key="1">
    <citation type="journal article" date="2019" name="Sci. Rep.">
        <title>Orb-weaving spider Araneus ventricosus genome elucidates the spidroin gene catalogue.</title>
        <authorList>
            <person name="Kono N."/>
            <person name="Nakamura H."/>
            <person name="Ohtoshi R."/>
            <person name="Moran D.A.P."/>
            <person name="Shinohara A."/>
            <person name="Yoshida Y."/>
            <person name="Fujiwara M."/>
            <person name="Mori M."/>
            <person name="Tomita M."/>
            <person name="Arakawa K."/>
        </authorList>
    </citation>
    <scope>NUCLEOTIDE SEQUENCE [LARGE SCALE GENOMIC DNA]</scope>
</reference>
<dbReference type="AlphaFoldDB" id="A0A4Y2ML06"/>
<protein>
    <submittedName>
        <fullName evidence="3">Techylectin-5A</fullName>
    </submittedName>
</protein>
<dbReference type="Proteomes" id="UP000499080">
    <property type="component" value="Unassembled WGS sequence"/>
</dbReference>
<keyword evidence="1" id="KW-0812">Transmembrane</keyword>